<evidence type="ECO:0000313" key="3">
    <source>
        <dbReference type="EMBL" id="CAB3979885.1"/>
    </source>
</evidence>
<dbReference type="Pfam" id="PF00071">
    <property type="entry name" value="Ras"/>
    <property type="match status" value="1"/>
</dbReference>
<dbReference type="SUPFAM" id="SSF52540">
    <property type="entry name" value="P-loop containing nucleoside triphosphate hydrolases"/>
    <property type="match status" value="1"/>
</dbReference>
<organism evidence="3 4">
    <name type="scientific">Paramuricea clavata</name>
    <name type="common">Red gorgonian</name>
    <name type="synonym">Violescent sea-whip</name>
    <dbReference type="NCBI Taxonomy" id="317549"/>
    <lineage>
        <taxon>Eukaryota</taxon>
        <taxon>Metazoa</taxon>
        <taxon>Cnidaria</taxon>
        <taxon>Anthozoa</taxon>
        <taxon>Octocorallia</taxon>
        <taxon>Malacalcyonacea</taxon>
        <taxon>Plexauridae</taxon>
        <taxon>Paramuricea</taxon>
    </lineage>
</organism>
<evidence type="ECO:0000256" key="2">
    <source>
        <dbReference type="ARBA" id="ARBA00023134"/>
    </source>
</evidence>
<gene>
    <name evidence="3" type="ORF">PACLA_8A033512</name>
</gene>
<evidence type="ECO:0000313" key="4">
    <source>
        <dbReference type="Proteomes" id="UP001152795"/>
    </source>
</evidence>
<dbReference type="SMART" id="SM00175">
    <property type="entry name" value="RAB"/>
    <property type="match status" value="1"/>
</dbReference>
<proteinExistence type="predicted"/>
<dbReference type="OrthoDB" id="5989797at2759"/>
<dbReference type="Gene3D" id="3.40.50.300">
    <property type="entry name" value="P-loop containing nucleotide triphosphate hydrolases"/>
    <property type="match status" value="1"/>
</dbReference>
<dbReference type="Proteomes" id="UP001152795">
    <property type="component" value="Unassembled WGS sequence"/>
</dbReference>
<dbReference type="EMBL" id="CACRXK020000239">
    <property type="protein sequence ID" value="CAB3979885.1"/>
    <property type="molecule type" value="Genomic_DNA"/>
</dbReference>
<evidence type="ECO:0000256" key="1">
    <source>
        <dbReference type="ARBA" id="ARBA00022741"/>
    </source>
</evidence>
<dbReference type="AlphaFoldDB" id="A0A7D9HC56"/>
<reference evidence="3" key="1">
    <citation type="submission" date="2020-04" db="EMBL/GenBank/DDBJ databases">
        <authorList>
            <person name="Alioto T."/>
            <person name="Alioto T."/>
            <person name="Gomez Garrido J."/>
        </authorList>
    </citation>
    <scope>NUCLEOTIDE SEQUENCE</scope>
    <source>
        <strain evidence="3">A484AB</strain>
    </source>
</reference>
<name>A0A7D9HC56_PARCT</name>
<protein>
    <submittedName>
        <fullName evidence="3">Ras family-domain-containing</fullName>
    </submittedName>
</protein>
<keyword evidence="2" id="KW-0342">GTP-binding</keyword>
<dbReference type="GO" id="GO:0003924">
    <property type="term" value="F:GTPase activity"/>
    <property type="evidence" value="ECO:0007669"/>
    <property type="project" value="InterPro"/>
</dbReference>
<dbReference type="SMART" id="SM00173">
    <property type="entry name" value="RAS"/>
    <property type="match status" value="1"/>
</dbReference>
<sequence>MAENQDAVELQTIKGPVAHYKRPIRSYKVSFAGMYGVGKTSLLRRILKEGFSDIKPPSSVGIVRRIDTRKHEEILHEHETVIPFVFWDTADMERYDLYDEIVPYSCHRGSHFILLVYSAVDEESFYELLRIAEDLERYGRVPPAKVILVRNKIDLPIGEDGVLEEKEKEFLRRMNLKENFLANFWTSAKTNEGVKDLLRELGKHSLKMFESRRESEDHNVRLDIDANKQENQGFSCSLG</sequence>
<dbReference type="PRINTS" id="PR00449">
    <property type="entry name" value="RASTRNSFRMNG"/>
</dbReference>
<keyword evidence="1" id="KW-0547">Nucleotide-binding</keyword>
<dbReference type="GO" id="GO:0005525">
    <property type="term" value="F:GTP binding"/>
    <property type="evidence" value="ECO:0007669"/>
    <property type="project" value="UniProtKB-KW"/>
</dbReference>
<keyword evidence="4" id="KW-1185">Reference proteome</keyword>
<dbReference type="InterPro" id="IPR001806">
    <property type="entry name" value="Small_GTPase"/>
</dbReference>
<dbReference type="PANTHER" id="PTHR24073">
    <property type="entry name" value="DRAB5-RELATED"/>
    <property type="match status" value="1"/>
</dbReference>
<comment type="caution">
    <text evidence="3">The sequence shown here is derived from an EMBL/GenBank/DDBJ whole genome shotgun (WGS) entry which is preliminary data.</text>
</comment>
<dbReference type="PROSITE" id="PS51419">
    <property type="entry name" value="RAB"/>
    <property type="match status" value="1"/>
</dbReference>
<dbReference type="InterPro" id="IPR027417">
    <property type="entry name" value="P-loop_NTPase"/>
</dbReference>
<accession>A0A7D9HC56</accession>